<dbReference type="EMBL" id="BLLK01000045">
    <property type="protein sequence ID" value="GFH51691.1"/>
    <property type="molecule type" value="Genomic_DNA"/>
</dbReference>
<keyword evidence="3 6" id="KW-0812">Transmembrane</keyword>
<evidence type="ECO:0000256" key="2">
    <source>
        <dbReference type="ARBA" id="ARBA00006824"/>
    </source>
</evidence>
<evidence type="ECO:0000256" key="4">
    <source>
        <dbReference type="ARBA" id="ARBA00022989"/>
    </source>
</evidence>
<feature type="chain" id="PRO_5041930314" evidence="7">
    <location>
        <begin position="19"/>
        <end position="318"/>
    </location>
</feature>
<keyword evidence="9" id="KW-1185">Reference proteome</keyword>
<dbReference type="GO" id="GO:0005737">
    <property type="term" value="C:cytoplasm"/>
    <property type="evidence" value="ECO:0007669"/>
    <property type="project" value="TreeGrafter"/>
</dbReference>
<organism evidence="8 9">
    <name type="scientific">Chaetoceros tenuissimus</name>
    <dbReference type="NCBI Taxonomy" id="426638"/>
    <lineage>
        <taxon>Eukaryota</taxon>
        <taxon>Sar</taxon>
        <taxon>Stramenopiles</taxon>
        <taxon>Ochrophyta</taxon>
        <taxon>Bacillariophyta</taxon>
        <taxon>Coscinodiscophyceae</taxon>
        <taxon>Chaetocerotophycidae</taxon>
        <taxon>Chaetocerotales</taxon>
        <taxon>Chaetocerotaceae</taxon>
        <taxon>Chaetoceros</taxon>
    </lineage>
</organism>
<dbReference type="Proteomes" id="UP001054902">
    <property type="component" value="Unassembled WGS sequence"/>
</dbReference>
<reference evidence="8 9" key="1">
    <citation type="journal article" date="2021" name="Sci. Rep.">
        <title>The genome of the diatom Chaetoceros tenuissimus carries an ancient integrated fragment of an extant virus.</title>
        <authorList>
            <person name="Hongo Y."/>
            <person name="Kimura K."/>
            <person name="Takaki Y."/>
            <person name="Yoshida Y."/>
            <person name="Baba S."/>
            <person name="Kobayashi G."/>
            <person name="Nagasaki K."/>
            <person name="Hano T."/>
            <person name="Tomaru Y."/>
        </authorList>
    </citation>
    <scope>NUCLEOTIDE SEQUENCE [LARGE SCALE GENOMIC DNA]</scope>
    <source>
        <strain evidence="8 9">NIES-3715</strain>
    </source>
</reference>
<sequence length="318" mass="35411">MRFNSITFLFASVALVESFSTSSFSRSINTNLLHGQIQHKYTNSRLFSASLPNPNENAFIAATDNALGFLTEETAIDYATNKEGGFDMKTVNAVINTSVIAAIVVAVLYHVFTIDAGMMRGWTVEEEADRMIIDNWNSYLSVLHSSPIATKAVTSATVYTIGDIIAQKQEGTEIGELDRGRVLRSLLAGFLAHGPMCHVWYNVSENVSDNVLHLRDWWGTIVKVAMDQAIFSPIWNNTYILLLGLMKMDKLSNIFSEIKRTTIPLMLSGLKLWPAVHVITYGFIPVENRLLWVDFVEIIWVTILATSASGGDKEKKHS</sequence>
<evidence type="ECO:0000256" key="7">
    <source>
        <dbReference type="SAM" id="SignalP"/>
    </source>
</evidence>
<feature type="signal peptide" evidence="7">
    <location>
        <begin position="1"/>
        <end position="18"/>
    </location>
</feature>
<evidence type="ECO:0000256" key="1">
    <source>
        <dbReference type="ARBA" id="ARBA00004141"/>
    </source>
</evidence>
<comment type="caution">
    <text evidence="6">Lacks conserved residue(s) required for the propagation of feature annotation.</text>
</comment>
<gene>
    <name evidence="8" type="ORF">CTEN210_08167</name>
</gene>
<comment type="subcellular location">
    <subcellularLocation>
        <location evidence="1">Membrane</location>
        <topology evidence="1">Multi-pass membrane protein</topology>
    </subcellularLocation>
</comment>
<evidence type="ECO:0000313" key="8">
    <source>
        <dbReference type="EMBL" id="GFH51691.1"/>
    </source>
</evidence>
<protein>
    <submittedName>
        <fullName evidence="8">Uncharacterized protein</fullName>
    </submittedName>
</protein>
<evidence type="ECO:0000313" key="9">
    <source>
        <dbReference type="Proteomes" id="UP001054902"/>
    </source>
</evidence>
<proteinExistence type="inferred from homology"/>
<dbReference type="GO" id="GO:0016020">
    <property type="term" value="C:membrane"/>
    <property type="evidence" value="ECO:0007669"/>
    <property type="project" value="UniProtKB-SubCell"/>
</dbReference>
<dbReference type="PANTHER" id="PTHR11266">
    <property type="entry name" value="PEROXISOMAL MEMBRANE PROTEIN 2, PXMP2 MPV17"/>
    <property type="match status" value="1"/>
</dbReference>
<keyword evidence="4 6" id="KW-1133">Transmembrane helix</keyword>
<accession>A0AAD3H652</accession>
<comment type="similarity">
    <text evidence="2 6">Belongs to the peroxisomal membrane protein PXMP2/4 family.</text>
</comment>
<evidence type="ECO:0000256" key="6">
    <source>
        <dbReference type="RuleBase" id="RU363053"/>
    </source>
</evidence>
<name>A0AAD3H652_9STRA</name>
<dbReference type="PANTHER" id="PTHR11266:SF121">
    <property type="entry name" value="OS09G0315000 PROTEIN"/>
    <property type="match status" value="1"/>
</dbReference>
<keyword evidence="5 6" id="KW-0472">Membrane</keyword>
<evidence type="ECO:0000256" key="5">
    <source>
        <dbReference type="ARBA" id="ARBA00023136"/>
    </source>
</evidence>
<comment type="caution">
    <text evidence="8">The sequence shown here is derived from an EMBL/GenBank/DDBJ whole genome shotgun (WGS) entry which is preliminary data.</text>
</comment>
<dbReference type="Pfam" id="PF04117">
    <property type="entry name" value="Mpv17_PMP22"/>
    <property type="match status" value="1"/>
</dbReference>
<dbReference type="InterPro" id="IPR007248">
    <property type="entry name" value="Mpv17_PMP22"/>
</dbReference>
<dbReference type="AlphaFoldDB" id="A0AAD3H652"/>
<evidence type="ECO:0000256" key="3">
    <source>
        <dbReference type="ARBA" id="ARBA00022692"/>
    </source>
</evidence>
<keyword evidence="7" id="KW-0732">Signal</keyword>
<feature type="transmembrane region" description="Helical" evidence="6">
    <location>
        <begin position="93"/>
        <end position="112"/>
    </location>
</feature>